<name>A0A921IMP8_9FIRM</name>
<reference evidence="1" key="2">
    <citation type="submission" date="2021-09" db="EMBL/GenBank/DDBJ databases">
        <authorList>
            <person name="Gilroy R."/>
        </authorList>
    </citation>
    <scope>NUCLEOTIDE SEQUENCE</scope>
    <source>
        <strain evidence="1">ChiBcec21-2208</strain>
    </source>
</reference>
<gene>
    <name evidence="1" type="ORF">K8V20_08155</name>
</gene>
<evidence type="ECO:0000313" key="2">
    <source>
        <dbReference type="Proteomes" id="UP000782880"/>
    </source>
</evidence>
<reference evidence="1" key="1">
    <citation type="journal article" date="2021" name="PeerJ">
        <title>Extensive microbial diversity within the chicken gut microbiome revealed by metagenomics and culture.</title>
        <authorList>
            <person name="Gilroy R."/>
            <person name="Ravi A."/>
            <person name="Getino M."/>
            <person name="Pursley I."/>
            <person name="Horton D.L."/>
            <person name="Alikhan N.F."/>
            <person name="Baker D."/>
            <person name="Gharbi K."/>
            <person name="Hall N."/>
            <person name="Watson M."/>
            <person name="Adriaenssens E.M."/>
            <person name="Foster-Nyarko E."/>
            <person name="Jarju S."/>
            <person name="Secka A."/>
            <person name="Antonio M."/>
            <person name="Oren A."/>
            <person name="Chaudhuri R.R."/>
            <person name="La Ragione R."/>
            <person name="Hildebrand F."/>
            <person name="Pallen M.J."/>
        </authorList>
    </citation>
    <scope>NUCLEOTIDE SEQUENCE</scope>
    <source>
        <strain evidence="1">ChiBcec21-2208</strain>
    </source>
</reference>
<organism evidence="1 2">
    <name type="scientific">Subdoligranulum variabile</name>
    <dbReference type="NCBI Taxonomy" id="214851"/>
    <lineage>
        <taxon>Bacteria</taxon>
        <taxon>Bacillati</taxon>
        <taxon>Bacillota</taxon>
        <taxon>Clostridia</taxon>
        <taxon>Eubacteriales</taxon>
        <taxon>Oscillospiraceae</taxon>
        <taxon>Subdoligranulum</taxon>
    </lineage>
</organism>
<sequence>MRKEPYNERIGIGPRPWSSCWTCEAKIRITPPANIWAWDGIDATLLGLDLPPMKNGRPRRASLMWVGIRYGVPGYCVAIEGKGRLWLDTLPAIQDYFAPIWPENHLLARRRYYYTYSFDGKENE</sequence>
<dbReference type="EMBL" id="DYVE01000213">
    <property type="protein sequence ID" value="HJG28598.1"/>
    <property type="molecule type" value="Genomic_DNA"/>
</dbReference>
<proteinExistence type="predicted"/>
<dbReference type="Proteomes" id="UP000782880">
    <property type="component" value="Unassembled WGS sequence"/>
</dbReference>
<dbReference type="AlphaFoldDB" id="A0A921IMP8"/>
<evidence type="ECO:0000313" key="1">
    <source>
        <dbReference type="EMBL" id="HJG28598.1"/>
    </source>
</evidence>
<protein>
    <submittedName>
        <fullName evidence="1">Uncharacterized protein</fullName>
    </submittedName>
</protein>
<comment type="caution">
    <text evidence="1">The sequence shown here is derived from an EMBL/GenBank/DDBJ whole genome shotgun (WGS) entry which is preliminary data.</text>
</comment>
<accession>A0A921IMP8</accession>